<feature type="region of interest" description="Disordered" evidence="1">
    <location>
        <begin position="59"/>
        <end position="110"/>
    </location>
</feature>
<name>A0A3N4JN51_9PEZI</name>
<sequence length="110" mass="12132">MELRVVVVVVVVITWSSMVMMIKSNHSTVAYKETAIESPSIQWRGPSYRDFSQLGRVCRNPTIPNHMNPPPGAIHPSPKAPSPSNLPYPNLHPSIQPIPPPAANHRPSPK</sequence>
<protein>
    <submittedName>
        <fullName evidence="3">Uncharacterized protein</fullName>
    </submittedName>
</protein>
<dbReference type="Proteomes" id="UP000276215">
    <property type="component" value="Unassembled WGS sequence"/>
</dbReference>
<evidence type="ECO:0000313" key="3">
    <source>
        <dbReference type="EMBL" id="RPA99672.1"/>
    </source>
</evidence>
<keyword evidence="2" id="KW-0812">Transmembrane</keyword>
<evidence type="ECO:0000313" key="4">
    <source>
        <dbReference type="Proteomes" id="UP000276215"/>
    </source>
</evidence>
<accession>A0A3N4JN51</accession>
<keyword evidence="4" id="KW-1185">Reference proteome</keyword>
<proteinExistence type="predicted"/>
<gene>
    <name evidence="3" type="ORF">L873DRAFT_871736</name>
</gene>
<dbReference type="AlphaFoldDB" id="A0A3N4JN51"/>
<keyword evidence="2" id="KW-0472">Membrane</keyword>
<organism evidence="3 4">
    <name type="scientific">Choiromyces venosus 120613-1</name>
    <dbReference type="NCBI Taxonomy" id="1336337"/>
    <lineage>
        <taxon>Eukaryota</taxon>
        <taxon>Fungi</taxon>
        <taxon>Dikarya</taxon>
        <taxon>Ascomycota</taxon>
        <taxon>Pezizomycotina</taxon>
        <taxon>Pezizomycetes</taxon>
        <taxon>Pezizales</taxon>
        <taxon>Tuberaceae</taxon>
        <taxon>Choiromyces</taxon>
    </lineage>
</organism>
<evidence type="ECO:0000256" key="1">
    <source>
        <dbReference type="SAM" id="MobiDB-lite"/>
    </source>
</evidence>
<evidence type="ECO:0000256" key="2">
    <source>
        <dbReference type="SAM" id="Phobius"/>
    </source>
</evidence>
<dbReference type="EMBL" id="ML120385">
    <property type="protein sequence ID" value="RPA99672.1"/>
    <property type="molecule type" value="Genomic_DNA"/>
</dbReference>
<keyword evidence="2" id="KW-1133">Transmembrane helix</keyword>
<feature type="compositionally biased region" description="Pro residues" evidence="1">
    <location>
        <begin position="67"/>
        <end position="86"/>
    </location>
</feature>
<feature type="transmembrane region" description="Helical" evidence="2">
    <location>
        <begin position="6"/>
        <end position="22"/>
    </location>
</feature>
<reference evidence="3 4" key="1">
    <citation type="journal article" date="2018" name="Nat. Ecol. Evol.">
        <title>Pezizomycetes genomes reveal the molecular basis of ectomycorrhizal truffle lifestyle.</title>
        <authorList>
            <person name="Murat C."/>
            <person name="Payen T."/>
            <person name="Noel B."/>
            <person name="Kuo A."/>
            <person name="Morin E."/>
            <person name="Chen J."/>
            <person name="Kohler A."/>
            <person name="Krizsan K."/>
            <person name="Balestrini R."/>
            <person name="Da Silva C."/>
            <person name="Montanini B."/>
            <person name="Hainaut M."/>
            <person name="Levati E."/>
            <person name="Barry K.W."/>
            <person name="Belfiori B."/>
            <person name="Cichocki N."/>
            <person name="Clum A."/>
            <person name="Dockter R.B."/>
            <person name="Fauchery L."/>
            <person name="Guy J."/>
            <person name="Iotti M."/>
            <person name="Le Tacon F."/>
            <person name="Lindquist E.A."/>
            <person name="Lipzen A."/>
            <person name="Malagnac F."/>
            <person name="Mello A."/>
            <person name="Molinier V."/>
            <person name="Miyauchi S."/>
            <person name="Poulain J."/>
            <person name="Riccioni C."/>
            <person name="Rubini A."/>
            <person name="Sitrit Y."/>
            <person name="Splivallo R."/>
            <person name="Traeger S."/>
            <person name="Wang M."/>
            <person name="Zifcakova L."/>
            <person name="Wipf D."/>
            <person name="Zambonelli A."/>
            <person name="Paolocci F."/>
            <person name="Nowrousian M."/>
            <person name="Ottonello S."/>
            <person name="Baldrian P."/>
            <person name="Spatafora J.W."/>
            <person name="Henrissat B."/>
            <person name="Nagy L.G."/>
            <person name="Aury J.M."/>
            <person name="Wincker P."/>
            <person name="Grigoriev I.V."/>
            <person name="Bonfante P."/>
            <person name="Martin F.M."/>
        </authorList>
    </citation>
    <scope>NUCLEOTIDE SEQUENCE [LARGE SCALE GENOMIC DNA]</scope>
    <source>
        <strain evidence="3 4">120613-1</strain>
    </source>
</reference>